<dbReference type="GO" id="GO:0006302">
    <property type="term" value="P:double-strand break repair"/>
    <property type="evidence" value="ECO:0007669"/>
    <property type="project" value="InterPro"/>
</dbReference>
<proteinExistence type="predicted"/>
<dbReference type="SUPFAM" id="SSF52540">
    <property type="entry name" value="P-loop containing nucleoside triphosphate hydrolases"/>
    <property type="match status" value="1"/>
</dbReference>
<protein>
    <recommendedName>
        <fullName evidence="1">Rad50/SbcC-type AAA domain-containing protein</fullName>
    </recommendedName>
</protein>
<dbReference type="InterPro" id="IPR038729">
    <property type="entry name" value="Rad50/SbcC_AAA"/>
</dbReference>
<dbReference type="EMBL" id="MRTJ01000008">
    <property type="protein sequence ID" value="OMF12097.1"/>
    <property type="molecule type" value="Genomic_DNA"/>
</dbReference>
<evidence type="ECO:0000313" key="2">
    <source>
        <dbReference type="EMBL" id="OMF12097.1"/>
    </source>
</evidence>
<name>A0A1R1BQM3_PAEAM</name>
<comment type="caution">
    <text evidence="2">The sequence shown here is derived from an EMBL/GenBank/DDBJ whole genome shotgun (WGS) entry which is preliminary data.</text>
</comment>
<dbReference type="GO" id="GO:0016887">
    <property type="term" value="F:ATP hydrolysis activity"/>
    <property type="evidence" value="ECO:0007669"/>
    <property type="project" value="InterPro"/>
</dbReference>
<sequence length="379" mass="44340">MSRLIIRKLHIDEHNSINFNDRVNYIIGSNGSGKTTLFHLIQYILGLKIKANRLTFLKTIDKPYLICEFKNKKVKISRALNSNIITFEGDITREVKAYSPELNELYTELLDISFINSYENNPSLDILDFSFYSDLDFRKNNGKDEVYTKILGYNSEYLDAIKRDILKFQKEIHIENQSLKLAEQYKQAVNKSLEKLNNDNSVGLFSNILDSEFEKIKYQVLTNYELLENAQNAYRQEQKMSEAFIAEKLSAIEPFFNDILKNINFRLQKSPRFSLESMTNQREFSRMSFGEKSLLLFSLRLTFCREYIELTNGLGLLVTDDIFTVNDFDTENMIHEKIIDISKAGEIQYIGFTSRANDISREHIVFDISPWQGVRLFER</sequence>
<dbReference type="RefSeq" id="WP_076332813.1">
    <property type="nucleotide sequence ID" value="NZ_MRTJ01000008.1"/>
</dbReference>
<dbReference type="Pfam" id="PF13476">
    <property type="entry name" value="AAA_23"/>
    <property type="match status" value="1"/>
</dbReference>
<dbReference type="AlphaFoldDB" id="A0A1R1BQM3"/>
<feature type="domain" description="Rad50/SbcC-type AAA" evidence="1">
    <location>
        <begin position="13"/>
        <end position="196"/>
    </location>
</feature>
<dbReference type="InterPro" id="IPR027417">
    <property type="entry name" value="P-loop_NTPase"/>
</dbReference>
<evidence type="ECO:0000259" key="1">
    <source>
        <dbReference type="Pfam" id="PF13476"/>
    </source>
</evidence>
<evidence type="ECO:0000313" key="3">
    <source>
        <dbReference type="Proteomes" id="UP000187134"/>
    </source>
</evidence>
<dbReference type="Gene3D" id="3.40.50.300">
    <property type="entry name" value="P-loop containing nucleotide triphosphate hydrolases"/>
    <property type="match status" value="1"/>
</dbReference>
<accession>A0A1R1BQM3</accession>
<reference evidence="2 3" key="1">
    <citation type="submission" date="2016-11" db="EMBL/GenBank/DDBJ databases">
        <title>Paenibacillus species isolates.</title>
        <authorList>
            <person name="Beno S.M."/>
        </authorList>
    </citation>
    <scope>NUCLEOTIDE SEQUENCE [LARGE SCALE GENOMIC DNA]</scope>
    <source>
        <strain evidence="2 3">FSL H8-0246</strain>
    </source>
</reference>
<organism evidence="2 3">
    <name type="scientific">Paenibacillus amylolyticus</name>
    <dbReference type="NCBI Taxonomy" id="1451"/>
    <lineage>
        <taxon>Bacteria</taxon>
        <taxon>Bacillati</taxon>
        <taxon>Bacillota</taxon>
        <taxon>Bacilli</taxon>
        <taxon>Bacillales</taxon>
        <taxon>Paenibacillaceae</taxon>
        <taxon>Paenibacillus</taxon>
    </lineage>
</organism>
<gene>
    <name evidence="2" type="ORF">BK131_19000</name>
</gene>
<dbReference type="Proteomes" id="UP000187134">
    <property type="component" value="Unassembled WGS sequence"/>
</dbReference>